<evidence type="ECO:0000313" key="1">
    <source>
        <dbReference type="EMBL" id="PLT48203.1"/>
    </source>
</evidence>
<comment type="caution">
    <text evidence="1">The sequence shown here is derived from an EMBL/GenBank/DDBJ whole genome shotgun (WGS) entry which is preliminary data.</text>
</comment>
<evidence type="ECO:0000313" key="2">
    <source>
        <dbReference type="Proteomes" id="UP000234789"/>
    </source>
</evidence>
<dbReference type="Proteomes" id="UP000234789">
    <property type="component" value="Unassembled WGS sequence"/>
</dbReference>
<sequence length="87" mass="9401">MLALLLGLGAAFGTLLSPQLAIRADLLLRVQPEAALLADIDRTDIVYRGMRYYGIDRGRDRQTGNSLGGFYVKKVGPLHFVQASGAP</sequence>
<dbReference type="AlphaFoldDB" id="A0A2N5NCZ9"/>
<reference evidence="1 2" key="1">
    <citation type="submission" date="2017-05" db="EMBL/GenBank/DDBJ databases">
        <title>Functional genome analysis of Paenibacillus pasadenensis strain R16: insights on endophytic life style and antifungal activity.</title>
        <authorList>
            <person name="Passera A."/>
            <person name="Marcolungo L."/>
            <person name="Casati P."/>
            <person name="Brasca M."/>
            <person name="Quaglino F."/>
            <person name="Delledonne M."/>
        </authorList>
    </citation>
    <scope>NUCLEOTIDE SEQUENCE [LARGE SCALE GENOMIC DNA]</scope>
    <source>
        <strain evidence="1 2">R16</strain>
    </source>
</reference>
<protein>
    <submittedName>
        <fullName evidence="1">Uncharacterized protein</fullName>
    </submittedName>
</protein>
<accession>A0A2N5NCZ9</accession>
<gene>
    <name evidence="1" type="ORF">B8V81_0335</name>
</gene>
<proteinExistence type="predicted"/>
<organism evidence="1 2">
    <name type="scientific">Paenibacillus pasadenensis</name>
    <dbReference type="NCBI Taxonomy" id="217090"/>
    <lineage>
        <taxon>Bacteria</taxon>
        <taxon>Bacillati</taxon>
        <taxon>Bacillota</taxon>
        <taxon>Bacilli</taxon>
        <taxon>Bacillales</taxon>
        <taxon>Paenibacillaceae</taxon>
        <taxon>Paenibacillus</taxon>
    </lineage>
</organism>
<dbReference type="EMBL" id="NFEZ01000001">
    <property type="protein sequence ID" value="PLT48203.1"/>
    <property type="molecule type" value="Genomic_DNA"/>
</dbReference>
<keyword evidence="2" id="KW-1185">Reference proteome</keyword>
<name>A0A2N5NCZ9_9BACL</name>